<gene>
    <name evidence="1" type="ORF">KDA27_03650</name>
</gene>
<protein>
    <submittedName>
        <fullName evidence="1">Uncharacterized protein</fullName>
    </submittedName>
</protein>
<evidence type="ECO:0000313" key="1">
    <source>
        <dbReference type="EMBL" id="MCA9754872.1"/>
    </source>
</evidence>
<organism evidence="1 2">
    <name type="scientific">Eiseniibacteriota bacterium</name>
    <dbReference type="NCBI Taxonomy" id="2212470"/>
    <lineage>
        <taxon>Bacteria</taxon>
        <taxon>Candidatus Eiseniibacteriota</taxon>
    </lineage>
</organism>
<dbReference type="EMBL" id="JAGQHS010000011">
    <property type="protein sequence ID" value="MCA9754872.1"/>
    <property type="molecule type" value="Genomic_DNA"/>
</dbReference>
<reference evidence="1" key="2">
    <citation type="journal article" date="2021" name="Microbiome">
        <title>Successional dynamics and alternative stable states in a saline activated sludge microbial community over 9 years.</title>
        <authorList>
            <person name="Wang Y."/>
            <person name="Ye J."/>
            <person name="Ju F."/>
            <person name="Liu L."/>
            <person name="Boyd J.A."/>
            <person name="Deng Y."/>
            <person name="Parks D.H."/>
            <person name="Jiang X."/>
            <person name="Yin X."/>
            <person name="Woodcroft B.J."/>
            <person name="Tyson G.W."/>
            <person name="Hugenholtz P."/>
            <person name="Polz M.F."/>
            <person name="Zhang T."/>
        </authorList>
    </citation>
    <scope>NUCLEOTIDE SEQUENCE</scope>
    <source>
        <strain evidence="1">HKST-UBA02</strain>
    </source>
</reference>
<dbReference type="Proteomes" id="UP000739538">
    <property type="component" value="Unassembled WGS sequence"/>
</dbReference>
<comment type="caution">
    <text evidence="1">The sequence shown here is derived from an EMBL/GenBank/DDBJ whole genome shotgun (WGS) entry which is preliminary data.</text>
</comment>
<dbReference type="AlphaFoldDB" id="A0A956N9W2"/>
<reference evidence="1" key="1">
    <citation type="submission" date="2020-04" db="EMBL/GenBank/DDBJ databases">
        <authorList>
            <person name="Zhang T."/>
        </authorList>
    </citation>
    <scope>NUCLEOTIDE SEQUENCE</scope>
    <source>
        <strain evidence="1">HKST-UBA02</strain>
    </source>
</reference>
<sequence>MSLVCAKLGLLSLVSAVVLVAWPGWARAYEPFVDLSSLLDQRYYPATGGYFFGEQPIYLVFPPEGDANIELVFSKDGTEISRTPLRLEGYDGFPAFARLASPAPPVQGKGPGRYDISIWSDGKQIGALEYELAAESGGDPFAPKTSHSRKGPWEELAYVYVPPTETANRYVSVHLWTSLAEVGATRSANASVRLRRGETLVAESRSFVISSEDWAHGSAQLDKAGTDHKEPLRPSDLTGRDGAYLVEYQVEGRTVRTFSLQVSGGEIVASVRSGLDHSPPSDRLTPRKLHFTGSSAPIGIGELFWMQRMN</sequence>
<name>A0A956N9W2_UNCEI</name>
<evidence type="ECO:0000313" key="2">
    <source>
        <dbReference type="Proteomes" id="UP000739538"/>
    </source>
</evidence>
<accession>A0A956N9W2</accession>
<proteinExistence type="predicted"/>